<gene>
    <name evidence="5" type="ORF">KSW38_06260</name>
</gene>
<dbReference type="Proteomes" id="UP000824166">
    <property type="component" value="Unassembled WGS sequence"/>
</dbReference>
<dbReference type="Pfam" id="PF07729">
    <property type="entry name" value="FCD"/>
    <property type="match status" value="1"/>
</dbReference>
<evidence type="ECO:0000259" key="4">
    <source>
        <dbReference type="PROSITE" id="PS50949"/>
    </source>
</evidence>
<dbReference type="EMBL" id="JAHOPC010000002">
    <property type="protein sequence ID" value="MBU8865892.1"/>
    <property type="molecule type" value="Genomic_DNA"/>
</dbReference>
<keyword evidence="6" id="KW-1185">Reference proteome</keyword>
<comment type="caution">
    <text evidence="5">The sequence shown here is derived from an EMBL/GenBank/DDBJ whole genome shotgun (WGS) entry which is preliminary data.</text>
</comment>
<protein>
    <submittedName>
        <fullName evidence="5">GntR family transcriptional regulator</fullName>
    </submittedName>
</protein>
<dbReference type="SMART" id="SM00345">
    <property type="entry name" value="HTH_GNTR"/>
    <property type="match status" value="1"/>
</dbReference>
<dbReference type="PANTHER" id="PTHR43537">
    <property type="entry name" value="TRANSCRIPTIONAL REGULATOR, GNTR FAMILY"/>
    <property type="match status" value="1"/>
</dbReference>
<organism evidence="5 6">
    <name type="scientific">Paenarthrobacter aromaticivorans</name>
    <dbReference type="NCBI Taxonomy" id="2849150"/>
    <lineage>
        <taxon>Bacteria</taxon>
        <taxon>Bacillati</taxon>
        <taxon>Actinomycetota</taxon>
        <taxon>Actinomycetes</taxon>
        <taxon>Micrococcales</taxon>
        <taxon>Micrococcaceae</taxon>
        <taxon>Paenarthrobacter</taxon>
    </lineage>
</organism>
<reference evidence="5 6" key="1">
    <citation type="submission" date="2021-06" db="EMBL/GenBank/DDBJ databases">
        <authorList>
            <person name="Jeong J.W."/>
        </authorList>
    </citation>
    <scope>NUCLEOTIDE SEQUENCE [LARGE SCALE GENOMIC DNA]</scope>
    <source>
        <strain evidence="5 6">MMS21-TAE1-1</strain>
    </source>
</reference>
<dbReference type="InterPro" id="IPR000524">
    <property type="entry name" value="Tscrpt_reg_HTH_GntR"/>
</dbReference>
<proteinExistence type="predicted"/>
<dbReference type="PANTHER" id="PTHR43537:SF24">
    <property type="entry name" value="GLUCONATE OPERON TRANSCRIPTIONAL REPRESSOR"/>
    <property type="match status" value="1"/>
</dbReference>
<sequence>MTQPIDIGSRRQQLEGRAKTVESLVDALQERISDGEFGVGSWIRQERLAEEYGVSRMPIREALHRLQALGVVEIIANRGARVQMPSMRDIAEAYEVRGVLEGHAAYRAARSSTQADIDNLHQAVKWFNDAVDKARSGSKTAAKDLWYKANELFHATVILAAGNSQLSASISALHHRMPRNLTWAALGGDPRLLADNAQEHMRIAEAIETRNAEVARQLTVEHSAHARELVEVHVTSRSS</sequence>
<name>A0ABS6I3F5_9MICC</name>
<keyword evidence="3" id="KW-0804">Transcription</keyword>
<dbReference type="CDD" id="cd07377">
    <property type="entry name" value="WHTH_GntR"/>
    <property type="match status" value="1"/>
</dbReference>
<evidence type="ECO:0000313" key="5">
    <source>
        <dbReference type="EMBL" id="MBU8865892.1"/>
    </source>
</evidence>
<dbReference type="RefSeq" id="WP_216923721.1">
    <property type="nucleotide sequence ID" value="NZ_JAHOPC010000002.1"/>
</dbReference>
<dbReference type="Pfam" id="PF00392">
    <property type="entry name" value="GntR"/>
    <property type="match status" value="1"/>
</dbReference>
<feature type="domain" description="HTH gntR-type" evidence="4">
    <location>
        <begin position="18"/>
        <end position="85"/>
    </location>
</feature>
<evidence type="ECO:0000313" key="6">
    <source>
        <dbReference type="Proteomes" id="UP000824166"/>
    </source>
</evidence>
<accession>A0ABS6I3F5</accession>
<keyword evidence="1" id="KW-0805">Transcription regulation</keyword>
<dbReference type="InterPro" id="IPR011711">
    <property type="entry name" value="GntR_C"/>
</dbReference>
<evidence type="ECO:0000256" key="3">
    <source>
        <dbReference type="ARBA" id="ARBA00023163"/>
    </source>
</evidence>
<dbReference type="SMART" id="SM00895">
    <property type="entry name" value="FCD"/>
    <property type="match status" value="1"/>
</dbReference>
<evidence type="ECO:0000256" key="1">
    <source>
        <dbReference type="ARBA" id="ARBA00023015"/>
    </source>
</evidence>
<dbReference type="PROSITE" id="PS50949">
    <property type="entry name" value="HTH_GNTR"/>
    <property type="match status" value="1"/>
</dbReference>
<keyword evidence="2" id="KW-0238">DNA-binding</keyword>
<evidence type="ECO:0000256" key="2">
    <source>
        <dbReference type="ARBA" id="ARBA00023125"/>
    </source>
</evidence>